<gene>
    <name evidence="2" type="ORF">ABIA69_000894</name>
</gene>
<evidence type="ECO:0000313" key="2">
    <source>
        <dbReference type="EMBL" id="MET4559751.1"/>
    </source>
</evidence>
<dbReference type="RefSeq" id="WP_333880482.1">
    <property type="nucleotide sequence ID" value="NZ_JBEPSB010000002.1"/>
</dbReference>
<name>A0ABV2PFN0_9BACI</name>
<evidence type="ECO:0000256" key="1">
    <source>
        <dbReference type="SAM" id="Coils"/>
    </source>
</evidence>
<reference evidence="2 3" key="1">
    <citation type="submission" date="2024-06" db="EMBL/GenBank/DDBJ databases">
        <title>Sorghum-associated microbial communities from plants grown in Nebraska, USA.</title>
        <authorList>
            <person name="Schachtman D."/>
        </authorList>
    </citation>
    <scope>NUCLEOTIDE SEQUENCE [LARGE SCALE GENOMIC DNA]</scope>
    <source>
        <strain evidence="2 3">736</strain>
    </source>
</reference>
<proteinExistence type="predicted"/>
<keyword evidence="3" id="KW-1185">Reference proteome</keyword>
<keyword evidence="1" id="KW-0175">Coiled coil</keyword>
<protein>
    <submittedName>
        <fullName evidence="2">Uncharacterized protein (TIGR02677 family)</fullName>
    </submittedName>
</protein>
<dbReference type="Proteomes" id="UP001549363">
    <property type="component" value="Unassembled WGS sequence"/>
</dbReference>
<comment type="caution">
    <text evidence="2">The sequence shown here is derived from an EMBL/GenBank/DDBJ whole genome shotgun (WGS) entry which is preliminary data.</text>
</comment>
<evidence type="ECO:0000313" key="3">
    <source>
        <dbReference type="Proteomes" id="UP001549363"/>
    </source>
</evidence>
<dbReference type="Pfam" id="PF09660">
    <property type="entry name" value="DUF2397"/>
    <property type="match status" value="1"/>
</dbReference>
<sequence>MKYQLDTVNLLKYATTENAYRYRPIIRFLYEQYERFKYYSKTEEILKFLRENNVVEESYKESDLYDDLKKLEVWECVVSRQDKELVYFTIEEFKNKRLKFQITQPVYEIESTLKKLDDLEDELTGALESREFERILKDVNQLAEVKLKETDNVILYEKWNTLLKRLENLKRNSINYLSHLKSERAEQLFETEEFLLYKEKFVDYLTKFILTMNRNKHKIAKSISNIDQEFVNQYIERLVDYFASIPTLDGKEFDRERSKRIQTERWLELKNWFVKSNDNDCDVEILLKETEISIQTISRYALRLSEIKGNNQNRKKDYQTLASMFYACENLIEAHKLSAACFGVAHTKHIYGEEKLTDTHNEEVWEQNQSTFTTTPRNKEFQRTKRIKSYVKASVEEKQKQIEEYIKNREKQREIIESLIVENKIVLKNLGVVDSFVRKSILTWIARGVQTKTHTGKTDFGETFRFYVASNEKVKLQCNDGVMEMPDIVFEFAKESTIGR</sequence>
<feature type="coiled-coil region" evidence="1">
    <location>
        <begin position="395"/>
        <end position="422"/>
    </location>
</feature>
<dbReference type="InterPro" id="IPR013493">
    <property type="entry name" value="CHP02677"/>
</dbReference>
<dbReference type="NCBIfam" id="TIGR02677">
    <property type="entry name" value="TIGR02677 family protein"/>
    <property type="match status" value="1"/>
</dbReference>
<organism evidence="2 3">
    <name type="scientific">Lysinibacillus parviboronicapiens</name>
    <dbReference type="NCBI Taxonomy" id="436516"/>
    <lineage>
        <taxon>Bacteria</taxon>
        <taxon>Bacillati</taxon>
        <taxon>Bacillota</taxon>
        <taxon>Bacilli</taxon>
        <taxon>Bacillales</taxon>
        <taxon>Bacillaceae</taxon>
        <taxon>Lysinibacillus</taxon>
    </lineage>
</organism>
<accession>A0ABV2PFN0</accession>
<dbReference type="EMBL" id="JBEPSB010000002">
    <property type="protein sequence ID" value="MET4559751.1"/>
    <property type="molecule type" value="Genomic_DNA"/>
</dbReference>